<feature type="non-terminal residue" evidence="1">
    <location>
        <position position="1"/>
    </location>
</feature>
<accession>A0A6S7IDZ8</accession>
<organism evidence="1 2">
    <name type="scientific">Paramuricea clavata</name>
    <name type="common">Red gorgonian</name>
    <name type="synonym">Violescent sea-whip</name>
    <dbReference type="NCBI Taxonomy" id="317549"/>
    <lineage>
        <taxon>Eukaryota</taxon>
        <taxon>Metazoa</taxon>
        <taxon>Cnidaria</taxon>
        <taxon>Anthozoa</taxon>
        <taxon>Octocorallia</taxon>
        <taxon>Malacalcyonacea</taxon>
        <taxon>Plexauridae</taxon>
        <taxon>Paramuricea</taxon>
    </lineage>
</organism>
<feature type="non-terminal residue" evidence="1">
    <location>
        <position position="202"/>
    </location>
</feature>
<name>A0A6S7IDZ8_PARCT</name>
<protein>
    <submittedName>
        <fullName evidence="1">Uncharacterized protein</fullName>
    </submittedName>
</protein>
<dbReference type="EMBL" id="CACRXK020008892">
    <property type="protein sequence ID" value="CAB4015906.1"/>
    <property type="molecule type" value="Genomic_DNA"/>
</dbReference>
<gene>
    <name evidence="1" type="ORF">PACLA_8A021944</name>
</gene>
<evidence type="ECO:0000313" key="1">
    <source>
        <dbReference type="EMBL" id="CAB4015906.1"/>
    </source>
</evidence>
<proteinExistence type="predicted"/>
<evidence type="ECO:0000313" key="2">
    <source>
        <dbReference type="Proteomes" id="UP001152795"/>
    </source>
</evidence>
<sequence>KLSSPCLLHDDGFHTPASVAWSAPLHQPTFSPDFVLLIRIEGFGQGRMGTRIATTTVSFCSYHPYQWSMLNLQKESHPRQQSVKGSIESFDNRHHAFVRIQRFFGSYGKKITIDEANKFYIHEDLIQCSNVVDQRNSLAHSTLKIESRLRYPMSLVPAATEKLRVKLTNFQKLPRKEFTGQHIARLSLIKVASEQESNLYTP</sequence>
<comment type="caution">
    <text evidence="1">The sequence shown here is derived from an EMBL/GenBank/DDBJ whole genome shotgun (WGS) entry which is preliminary data.</text>
</comment>
<reference evidence="1" key="1">
    <citation type="submission" date="2020-04" db="EMBL/GenBank/DDBJ databases">
        <authorList>
            <person name="Alioto T."/>
            <person name="Alioto T."/>
            <person name="Gomez Garrido J."/>
        </authorList>
    </citation>
    <scope>NUCLEOTIDE SEQUENCE</scope>
    <source>
        <strain evidence="1">A484AB</strain>
    </source>
</reference>
<keyword evidence="2" id="KW-1185">Reference proteome</keyword>
<dbReference type="Proteomes" id="UP001152795">
    <property type="component" value="Unassembled WGS sequence"/>
</dbReference>
<dbReference type="AlphaFoldDB" id="A0A6S7IDZ8"/>